<dbReference type="EMBL" id="VRTY01000090">
    <property type="protein sequence ID" value="TXK33747.1"/>
    <property type="molecule type" value="Genomic_DNA"/>
</dbReference>
<evidence type="ECO:0000259" key="11">
    <source>
        <dbReference type="PROSITE" id="PS50109"/>
    </source>
</evidence>
<dbReference type="PROSITE" id="PS50109">
    <property type="entry name" value="HIS_KIN"/>
    <property type="match status" value="1"/>
</dbReference>
<feature type="domain" description="Histidine kinase" evidence="11">
    <location>
        <begin position="100"/>
        <end position="296"/>
    </location>
</feature>
<evidence type="ECO:0000256" key="8">
    <source>
        <dbReference type="ARBA" id="ARBA00023012"/>
    </source>
</evidence>
<sequence>MPCTSSSWSLSCWWESPWEPGTSQMKTKNLNTYGPMPDILLLLTLGTLLFLLLGLFIALLSFRHEQRRRRHQAEVDRLHAAFQQEILQARLEMQEQTFLSVAQEIHDNVGQLLSLARLHLRPSDEAEHAQLADRADSARLLLDQALEDLRHLSRQLNSHHLRQQPLSELLQLQLALIQKTGTVETRLNLRGEAQQLHPDKKLLLYRITQEALQNSLRHANAAHITVEIAFTPGMLTLTIEDDGQGFLLTQQETGDTVVQGTGLQNIRYRAELIGARCEFNSEQGAGTRLTLSLPLP</sequence>
<keyword evidence="9" id="KW-0175">Coiled coil</keyword>
<dbReference type="InterPro" id="IPR003594">
    <property type="entry name" value="HATPase_dom"/>
</dbReference>
<comment type="catalytic activity">
    <reaction evidence="1">
        <text>ATP + protein L-histidine = ADP + protein N-phospho-L-histidine.</text>
        <dbReference type="EC" id="2.7.13.3"/>
    </reaction>
</comment>
<evidence type="ECO:0000256" key="4">
    <source>
        <dbReference type="ARBA" id="ARBA00022679"/>
    </source>
</evidence>
<keyword evidence="3" id="KW-0597">Phosphoprotein</keyword>
<accession>A0A5C8JAQ0</accession>
<dbReference type="InterPro" id="IPR011712">
    <property type="entry name" value="Sig_transdc_His_kin_sub3_dim/P"/>
</dbReference>
<evidence type="ECO:0000256" key="10">
    <source>
        <dbReference type="SAM" id="Phobius"/>
    </source>
</evidence>
<dbReference type="GO" id="GO:0000155">
    <property type="term" value="F:phosphorelay sensor kinase activity"/>
    <property type="evidence" value="ECO:0007669"/>
    <property type="project" value="InterPro"/>
</dbReference>
<evidence type="ECO:0000313" key="12">
    <source>
        <dbReference type="EMBL" id="TXK33747.1"/>
    </source>
</evidence>
<dbReference type="GO" id="GO:0005524">
    <property type="term" value="F:ATP binding"/>
    <property type="evidence" value="ECO:0007669"/>
    <property type="project" value="UniProtKB-KW"/>
</dbReference>
<feature type="coiled-coil region" evidence="9">
    <location>
        <begin position="135"/>
        <end position="162"/>
    </location>
</feature>
<protein>
    <recommendedName>
        <fullName evidence="2">histidine kinase</fullName>
        <ecNumber evidence="2">2.7.13.3</ecNumber>
    </recommendedName>
</protein>
<dbReference type="SUPFAM" id="SSF55874">
    <property type="entry name" value="ATPase domain of HSP90 chaperone/DNA topoisomerase II/histidine kinase"/>
    <property type="match status" value="1"/>
</dbReference>
<dbReference type="PANTHER" id="PTHR24421:SF10">
    <property type="entry name" value="NITRATE_NITRITE SENSOR PROTEIN NARQ"/>
    <property type="match status" value="1"/>
</dbReference>
<proteinExistence type="predicted"/>
<keyword evidence="8" id="KW-0902">Two-component regulatory system</keyword>
<dbReference type="SMART" id="SM00387">
    <property type="entry name" value="HATPase_c"/>
    <property type="match status" value="1"/>
</dbReference>
<keyword evidence="4" id="KW-0808">Transferase</keyword>
<dbReference type="GO" id="GO:0046983">
    <property type="term" value="F:protein dimerization activity"/>
    <property type="evidence" value="ECO:0007669"/>
    <property type="project" value="InterPro"/>
</dbReference>
<evidence type="ECO:0000256" key="9">
    <source>
        <dbReference type="SAM" id="Coils"/>
    </source>
</evidence>
<dbReference type="EC" id="2.7.13.3" evidence="2"/>
<dbReference type="Pfam" id="PF07730">
    <property type="entry name" value="HisKA_3"/>
    <property type="match status" value="1"/>
</dbReference>
<dbReference type="InterPro" id="IPR050482">
    <property type="entry name" value="Sensor_HK_TwoCompSys"/>
</dbReference>
<organism evidence="12 13">
    <name type="scientific">Pontibacter qinzhouensis</name>
    <dbReference type="NCBI Taxonomy" id="2603253"/>
    <lineage>
        <taxon>Bacteria</taxon>
        <taxon>Pseudomonadati</taxon>
        <taxon>Bacteroidota</taxon>
        <taxon>Cytophagia</taxon>
        <taxon>Cytophagales</taxon>
        <taxon>Hymenobacteraceae</taxon>
        <taxon>Pontibacter</taxon>
    </lineage>
</organism>
<evidence type="ECO:0000313" key="13">
    <source>
        <dbReference type="Proteomes" id="UP000321926"/>
    </source>
</evidence>
<dbReference type="CDD" id="cd16917">
    <property type="entry name" value="HATPase_UhpB-NarQ-NarX-like"/>
    <property type="match status" value="1"/>
</dbReference>
<evidence type="ECO:0000256" key="3">
    <source>
        <dbReference type="ARBA" id="ARBA00022553"/>
    </source>
</evidence>
<dbReference type="InterPro" id="IPR036890">
    <property type="entry name" value="HATPase_C_sf"/>
</dbReference>
<evidence type="ECO:0000256" key="7">
    <source>
        <dbReference type="ARBA" id="ARBA00022840"/>
    </source>
</evidence>
<evidence type="ECO:0000256" key="5">
    <source>
        <dbReference type="ARBA" id="ARBA00022741"/>
    </source>
</evidence>
<reference evidence="12 13" key="1">
    <citation type="submission" date="2019-08" db="EMBL/GenBank/DDBJ databases">
        <authorList>
            <person name="Shi S."/>
        </authorList>
    </citation>
    <scope>NUCLEOTIDE SEQUENCE [LARGE SCALE GENOMIC DNA]</scope>
    <source>
        <strain evidence="12 13">GY10130</strain>
    </source>
</reference>
<dbReference type="Pfam" id="PF02518">
    <property type="entry name" value="HATPase_c"/>
    <property type="match status" value="1"/>
</dbReference>
<dbReference type="Gene3D" id="3.30.565.10">
    <property type="entry name" value="Histidine kinase-like ATPase, C-terminal domain"/>
    <property type="match status" value="1"/>
</dbReference>
<dbReference type="AlphaFoldDB" id="A0A5C8JAQ0"/>
<keyword evidence="10" id="KW-0472">Membrane</keyword>
<gene>
    <name evidence="12" type="ORF">FVR03_18765</name>
</gene>
<name>A0A5C8JAQ0_9BACT</name>
<keyword evidence="13" id="KW-1185">Reference proteome</keyword>
<dbReference type="Proteomes" id="UP000321926">
    <property type="component" value="Unassembled WGS sequence"/>
</dbReference>
<keyword evidence="10" id="KW-0812">Transmembrane</keyword>
<evidence type="ECO:0000256" key="6">
    <source>
        <dbReference type="ARBA" id="ARBA00022777"/>
    </source>
</evidence>
<dbReference type="InterPro" id="IPR005467">
    <property type="entry name" value="His_kinase_dom"/>
</dbReference>
<feature type="transmembrane region" description="Helical" evidence="10">
    <location>
        <begin position="39"/>
        <end position="62"/>
    </location>
</feature>
<evidence type="ECO:0000256" key="2">
    <source>
        <dbReference type="ARBA" id="ARBA00012438"/>
    </source>
</evidence>
<comment type="caution">
    <text evidence="12">The sequence shown here is derived from an EMBL/GenBank/DDBJ whole genome shotgun (WGS) entry which is preliminary data.</text>
</comment>
<evidence type="ECO:0000256" key="1">
    <source>
        <dbReference type="ARBA" id="ARBA00000085"/>
    </source>
</evidence>
<dbReference type="OrthoDB" id="9760839at2"/>
<dbReference type="GO" id="GO:0016020">
    <property type="term" value="C:membrane"/>
    <property type="evidence" value="ECO:0007669"/>
    <property type="project" value="InterPro"/>
</dbReference>
<keyword evidence="10" id="KW-1133">Transmembrane helix</keyword>
<keyword evidence="7" id="KW-0067">ATP-binding</keyword>
<dbReference type="PANTHER" id="PTHR24421">
    <property type="entry name" value="NITRATE/NITRITE SENSOR PROTEIN NARX-RELATED"/>
    <property type="match status" value="1"/>
</dbReference>
<keyword evidence="6" id="KW-0418">Kinase</keyword>
<keyword evidence="5" id="KW-0547">Nucleotide-binding</keyword>